<evidence type="ECO:0000256" key="1">
    <source>
        <dbReference type="ARBA" id="ARBA00023002"/>
    </source>
</evidence>
<dbReference type="InterPro" id="IPR029752">
    <property type="entry name" value="D-isomer_DH_CS1"/>
</dbReference>
<dbReference type="Pfam" id="PF02826">
    <property type="entry name" value="2-Hacid_dh_C"/>
    <property type="match status" value="2"/>
</dbReference>
<dbReference type="Proteomes" id="UP001498476">
    <property type="component" value="Unassembled WGS sequence"/>
</dbReference>
<dbReference type="PANTHER" id="PTHR43333:SF1">
    <property type="entry name" value="D-ISOMER SPECIFIC 2-HYDROXYACID DEHYDROGENASE NAD-BINDING DOMAIN-CONTAINING PROTEIN"/>
    <property type="match status" value="1"/>
</dbReference>
<protein>
    <recommendedName>
        <fullName evidence="3">D-isomer specific 2-hydroxyacid dehydrogenase NAD-binding domain-containing protein</fullName>
    </recommendedName>
</protein>
<evidence type="ECO:0000256" key="2">
    <source>
        <dbReference type="ARBA" id="ARBA00023027"/>
    </source>
</evidence>
<dbReference type="InterPro" id="IPR006140">
    <property type="entry name" value="D-isomer_DH_NAD-bd"/>
</dbReference>
<keyword evidence="1" id="KW-0560">Oxidoreductase</keyword>
<evidence type="ECO:0000313" key="4">
    <source>
        <dbReference type="EMBL" id="KAK7419496.1"/>
    </source>
</evidence>
<dbReference type="PANTHER" id="PTHR43333">
    <property type="entry name" value="2-HACID_DH_C DOMAIN-CONTAINING PROTEIN"/>
    <property type="match status" value="1"/>
</dbReference>
<comment type="caution">
    <text evidence="4">The sequence shown here is derived from an EMBL/GenBank/DDBJ whole genome shotgun (WGS) entry which is preliminary data.</text>
</comment>
<reference evidence="4 5" key="1">
    <citation type="journal article" date="2025" name="Microbiol. Resour. Announc.">
        <title>Draft genome sequences for Neonectria magnoliae and Neonectria punicea, canker pathogens of Liriodendron tulipifera and Acer saccharum in West Virginia.</title>
        <authorList>
            <person name="Petronek H.M."/>
            <person name="Kasson M.T."/>
            <person name="Metheny A.M."/>
            <person name="Stauder C.M."/>
            <person name="Lovett B."/>
            <person name="Lynch S.C."/>
            <person name="Garnas J.R."/>
            <person name="Kasson L.R."/>
            <person name="Stajich J.E."/>
        </authorList>
    </citation>
    <scope>NUCLEOTIDE SEQUENCE [LARGE SCALE GENOMIC DNA]</scope>
    <source>
        <strain evidence="4 5">NRRL 64653</strain>
    </source>
</reference>
<gene>
    <name evidence="4" type="ORF">QQX98_003265</name>
</gene>
<organism evidence="4 5">
    <name type="scientific">Neonectria punicea</name>
    <dbReference type="NCBI Taxonomy" id="979145"/>
    <lineage>
        <taxon>Eukaryota</taxon>
        <taxon>Fungi</taxon>
        <taxon>Dikarya</taxon>
        <taxon>Ascomycota</taxon>
        <taxon>Pezizomycotina</taxon>
        <taxon>Sordariomycetes</taxon>
        <taxon>Hypocreomycetidae</taxon>
        <taxon>Hypocreales</taxon>
        <taxon>Nectriaceae</taxon>
        <taxon>Neonectria</taxon>
    </lineage>
</organism>
<dbReference type="SUPFAM" id="SSF51735">
    <property type="entry name" value="NAD(P)-binding Rossmann-fold domains"/>
    <property type="match status" value="1"/>
</dbReference>
<keyword evidence="5" id="KW-1185">Reference proteome</keyword>
<dbReference type="InterPro" id="IPR036291">
    <property type="entry name" value="NAD(P)-bd_dom_sf"/>
</dbReference>
<sequence length="356" mass="39989">MANAFKDDVLLVYLPSQPPPQFLQGVASKFPNLKVRWVETPVDNGQLLPPDHLTADQWAGVTMMCIYHVPKPEVIPDVWFFQAASAGTDAWTKHPKYQDPDVVFSNASGCQPPQIAEWVIGSWLSHEHHFQVYADQQKQELWRPRLEMEVNVSTNRRMGILGYGGIGRQCARLGQALGMEVFAYTHRERLTPESRRDETYCVPGTGDPDGLIPARWFSGTSRDAINDFLAQDLDLLVVSLPLNNDTRGLFGREQFEILSRNRNKTFLSNIARGAIVDDTALVHALETGLISGAAIDVTDPEPLPKGHPLWKAPNIFITPHIAWMSSKYWDNLSDLLLKNLEKLATGQTVINLDKKR</sequence>
<keyword evidence="2" id="KW-0520">NAD</keyword>
<dbReference type="Gene3D" id="3.40.50.720">
    <property type="entry name" value="NAD(P)-binding Rossmann-like Domain"/>
    <property type="match status" value="2"/>
</dbReference>
<dbReference type="EMBL" id="JAZAVJ010000037">
    <property type="protein sequence ID" value="KAK7419496.1"/>
    <property type="molecule type" value="Genomic_DNA"/>
</dbReference>
<dbReference type="PROSITE" id="PS00065">
    <property type="entry name" value="D_2_HYDROXYACID_DH_1"/>
    <property type="match status" value="1"/>
</dbReference>
<dbReference type="CDD" id="cd12163">
    <property type="entry name" value="2-Hacid_dh_5"/>
    <property type="match status" value="1"/>
</dbReference>
<evidence type="ECO:0000313" key="5">
    <source>
        <dbReference type="Proteomes" id="UP001498476"/>
    </source>
</evidence>
<evidence type="ECO:0000259" key="3">
    <source>
        <dbReference type="Pfam" id="PF02826"/>
    </source>
</evidence>
<proteinExistence type="predicted"/>
<feature type="domain" description="D-isomer specific 2-hydroxyacid dehydrogenase NAD-binding" evidence="3">
    <location>
        <begin position="123"/>
        <end position="189"/>
    </location>
</feature>
<accession>A0ABR1HEC5</accession>
<name>A0ABR1HEC5_9HYPO</name>
<feature type="domain" description="D-isomer specific 2-hydroxyacid dehydrogenase NAD-binding" evidence="3">
    <location>
        <begin position="229"/>
        <end position="322"/>
    </location>
</feature>